<accession>A0A0P1MA10</accession>
<keyword evidence="5 11" id="KW-0812">Transmembrane</keyword>
<dbReference type="InterPro" id="IPR005797">
    <property type="entry name" value="Cyt_b/b6_N"/>
</dbReference>
<keyword evidence="10 11" id="KW-0472">Membrane</keyword>
<dbReference type="Proteomes" id="UP000182200">
    <property type="component" value="Unassembled WGS sequence"/>
</dbReference>
<evidence type="ECO:0000256" key="1">
    <source>
        <dbReference type="ARBA" id="ARBA00004141"/>
    </source>
</evidence>
<accession>A0A0P1MUK7</accession>
<evidence type="ECO:0000256" key="2">
    <source>
        <dbReference type="ARBA" id="ARBA00022448"/>
    </source>
</evidence>
<evidence type="ECO:0000256" key="6">
    <source>
        <dbReference type="ARBA" id="ARBA00022723"/>
    </source>
</evidence>
<evidence type="ECO:0000259" key="12">
    <source>
        <dbReference type="PROSITE" id="PS51002"/>
    </source>
</evidence>
<accession>A0A0P1ME23</accession>
<keyword evidence="7" id="KW-0249">Electron transport</keyword>
<dbReference type="EMBL" id="FAOP01000014">
    <property type="protein sequence ID" value="CUU09172.1"/>
    <property type="molecule type" value="Genomic_DNA"/>
</dbReference>
<dbReference type="InterPro" id="IPR036150">
    <property type="entry name" value="Cyt_b/b6_C_sf"/>
</dbReference>
<feature type="transmembrane region" description="Helical" evidence="11">
    <location>
        <begin position="90"/>
        <end position="111"/>
    </location>
</feature>
<dbReference type="STRING" id="1633631.GCA_001442925_02289"/>
<accession>A0A0P1LEM9</accession>
<feature type="domain" description="Cytochrome b/b6 N-terminal region profile" evidence="12">
    <location>
        <begin position="8"/>
        <end position="220"/>
    </location>
</feature>
<feature type="transmembrane region" description="Helical" evidence="11">
    <location>
        <begin position="337"/>
        <end position="359"/>
    </location>
</feature>
<accession>A0A0P1L9P7</accession>
<dbReference type="PANTHER" id="PTHR19271:SF16">
    <property type="entry name" value="CYTOCHROME B"/>
    <property type="match status" value="1"/>
</dbReference>
<feature type="transmembrane region" description="Helical" evidence="11">
    <location>
        <begin position="189"/>
        <end position="211"/>
    </location>
</feature>
<dbReference type="InterPro" id="IPR027387">
    <property type="entry name" value="Cytb/b6-like_sf"/>
</dbReference>
<feature type="domain" description="Cytochrome b/b6 C-terminal region profile" evidence="13">
    <location>
        <begin position="225"/>
        <end position="360"/>
    </location>
</feature>
<name>A0A0P1MA10_9BACT</name>
<evidence type="ECO:0000256" key="5">
    <source>
        <dbReference type="ARBA" id="ARBA00022692"/>
    </source>
</evidence>
<dbReference type="GO" id="GO:0016491">
    <property type="term" value="F:oxidoreductase activity"/>
    <property type="evidence" value="ECO:0007669"/>
    <property type="project" value="InterPro"/>
</dbReference>
<feature type="transmembrane region" description="Helical" evidence="11">
    <location>
        <begin position="123"/>
        <end position="143"/>
    </location>
</feature>
<accession>A0A0S4NDI0</accession>
<accession>A0A0P1LYI5</accession>
<dbReference type="AlphaFoldDB" id="A0A0P1MA10"/>
<dbReference type="InterPro" id="IPR048259">
    <property type="entry name" value="Cytochrome_b_N_euk/bac"/>
</dbReference>
<dbReference type="PANTHER" id="PTHR19271">
    <property type="entry name" value="CYTOCHROME B"/>
    <property type="match status" value="1"/>
</dbReference>
<keyword evidence="8 11" id="KW-1133">Transmembrane helix</keyword>
<feature type="transmembrane region" description="Helical" evidence="11">
    <location>
        <begin position="239"/>
        <end position="263"/>
    </location>
</feature>
<dbReference type="EMBL" id="CZVI01000024">
    <property type="protein sequence ID" value="CUS91463.1"/>
    <property type="molecule type" value="Genomic_DNA"/>
</dbReference>
<evidence type="ECO:0000256" key="3">
    <source>
        <dbReference type="ARBA" id="ARBA00022617"/>
    </source>
</evidence>
<feature type="transmembrane region" description="Helical" evidence="11">
    <location>
        <begin position="306"/>
        <end position="325"/>
    </location>
</feature>
<dbReference type="PROSITE" id="PS51002">
    <property type="entry name" value="CYTB_NTER"/>
    <property type="match status" value="1"/>
</dbReference>
<dbReference type="SUPFAM" id="SSF81342">
    <property type="entry name" value="Transmembrane di-heme cytochromes"/>
    <property type="match status" value="1"/>
</dbReference>
<keyword evidence="2" id="KW-0813">Transport</keyword>
<keyword evidence="9" id="KW-0408">Iron</keyword>
<dbReference type="Proteomes" id="UP000182011">
    <property type="component" value="Unassembled WGS sequence"/>
</dbReference>
<sequence>MAKFGERLFNWFDERYKIRGFIEFMSHKSVPQHRHSIWYYFGGVSLFLFIIQVVTGILLLLYYRVGEDSSYESVQFIVSKVKFGWLIRSIHSWSANLMILAVFIHMFSVYFTKAYRKPRELTWVTGFLLLILSLTFGFSGYLLPWNELAFFATKVGTEIIGSIPVIGKELLIIVRGGEDVTGATLSRFFGLHVAILPGIFTVILFIHLLFVQIQGMSEPPEWEKLPPEKRKYIPFFPNFLLRDLLLWLIILNILAVLAVFFPWDLGKKADPFAPAPAGIKPEWYFLFMYQTLKLLPPKVLFIEGEFFGVLIFTVAGILWMLVPFWDVKTEKGYRNRLINYIGLFVLIYMITMTILGYALS</sequence>
<evidence type="ECO:0000256" key="8">
    <source>
        <dbReference type="ARBA" id="ARBA00022989"/>
    </source>
</evidence>
<dbReference type="GO" id="GO:0016020">
    <property type="term" value="C:membrane"/>
    <property type="evidence" value="ECO:0007669"/>
    <property type="project" value="UniProtKB-SubCell"/>
</dbReference>
<dbReference type="InterPro" id="IPR005798">
    <property type="entry name" value="Cyt_b/b6_C"/>
</dbReference>
<dbReference type="GO" id="GO:0009055">
    <property type="term" value="F:electron transfer activity"/>
    <property type="evidence" value="ECO:0007669"/>
    <property type="project" value="InterPro"/>
</dbReference>
<organism evidence="15 16">
    <name type="scientific">Candidatus Kryptonium thompsonii</name>
    <dbReference type="NCBI Taxonomy" id="1633631"/>
    <lineage>
        <taxon>Bacteria</taxon>
        <taxon>Pseudomonadati</taxon>
        <taxon>Candidatus Kryptoniota</taxon>
        <taxon>Candidatus Kryptonium</taxon>
    </lineage>
</organism>
<evidence type="ECO:0000256" key="9">
    <source>
        <dbReference type="ARBA" id="ARBA00023004"/>
    </source>
</evidence>
<gene>
    <name evidence="15" type="ORF">JGI4_02298</name>
    <name evidence="14" type="ORF">JGI8_01552</name>
</gene>
<evidence type="ECO:0000313" key="14">
    <source>
        <dbReference type="EMBL" id="CUS91463.1"/>
    </source>
</evidence>
<proteinExistence type="predicted"/>
<accession>A0A0P1MHG8</accession>
<keyword evidence="6" id="KW-0479">Metal-binding</keyword>
<accession>A0A0P1MD15</accession>
<evidence type="ECO:0000256" key="4">
    <source>
        <dbReference type="ARBA" id="ARBA00022660"/>
    </source>
</evidence>
<feature type="transmembrane region" description="Helical" evidence="11">
    <location>
        <begin position="37"/>
        <end position="63"/>
    </location>
</feature>
<protein>
    <submittedName>
        <fullName evidence="15">Cytochrome b6</fullName>
    </submittedName>
</protein>
<keyword evidence="17" id="KW-1185">Reference proteome</keyword>
<keyword evidence="3" id="KW-0349">Heme</keyword>
<dbReference type="CDD" id="cd00284">
    <property type="entry name" value="Cytochrome_b_N"/>
    <property type="match status" value="1"/>
</dbReference>
<evidence type="ECO:0000313" key="15">
    <source>
        <dbReference type="EMBL" id="CUU09172.1"/>
    </source>
</evidence>
<dbReference type="SUPFAM" id="SSF81648">
    <property type="entry name" value="a domain/subunit of cytochrome bc1 complex (Ubiquinol-cytochrome c reductase)"/>
    <property type="match status" value="1"/>
</dbReference>
<evidence type="ECO:0000313" key="17">
    <source>
        <dbReference type="Proteomes" id="UP000182200"/>
    </source>
</evidence>
<reference evidence="15 16" key="2">
    <citation type="submission" date="2015-11" db="EMBL/GenBank/DDBJ databases">
        <authorList>
            <person name="Zhang Y."/>
            <person name="Guo Z."/>
        </authorList>
    </citation>
    <scope>NUCLEOTIDE SEQUENCE [LARGE SCALE GENOMIC DNA]</scope>
    <source>
        <strain evidence="15">JGI-4</strain>
    </source>
</reference>
<dbReference type="GO" id="GO:0022904">
    <property type="term" value="P:respiratory electron transport chain"/>
    <property type="evidence" value="ECO:0007669"/>
    <property type="project" value="InterPro"/>
</dbReference>
<reference evidence="14 17" key="1">
    <citation type="submission" date="2015-11" db="EMBL/GenBank/DDBJ databases">
        <authorList>
            <person name="Varghese N."/>
        </authorList>
    </citation>
    <scope>NUCLEOTIDE SEQUENCE [LARGE SCALE GENOMIC DNA]</scope>
    <source>
        <strain evidence="14 17">JGI-8</strain>
    </source>
</reference>
<dbReference type="Pfam" id="PF00032">
    <property type="entry name" value="Cytochrom_B_C"/>
    <property type="match status" value="1"/>
</dbReference>
<keyword evidence="4" id="KW-0679">Respiratory chain</keyword>
<dbReference type="InterPro" id="IPR016174">
    <property type="entry name" value="Di-haem_cyt_TM"/>
</dbReference>
<evidence type="ECO:0000256" key="7">
    <source>
        <dbReference type="ARBA" id="ARBA00022982"/>
    </source>
</evidence>
<dbReference type="GO" id="GO:0046872">
    <property type="term" value="F:metal ion binding"/>
    <property type="evidence" value="ECO:0007669"/>
    <property type="project" value="UniProtKB-KW"/>
</dbReference>
<evidence type="ECO:0000256" key="10">
    <source>
        <dbReference type="ARBA" id="ARBA00023136"/>
    </source>
</evidence>
<dbReference type="RefSeq" id="WP_047134887.1">
    <property type="nucleotide sequence ID" value="NZ_CZVI01000024.1"/>
</dbReference>
<dbReference type="Gene3D" id="1.20.810.10">
    <property type="entry name" value="Cytochrome Bc1 Complex, Chain C"/>
    <property type="match status" value="1"/>
</dbReference>
<evidence type="ECO:0000259" key="13">
    <source>
        <dbReference type="PROSITE" id="PS51003"/>
    </source>
</evidence>
<dbReference type="PROSITE" id="PS51003">
    <property type="entry name" value="CYTB_CTER"/>
    <property type="match status" value="1"/>
</dbReference>
<evidence type="ECO:0000313" key="16">
    <source>
        <dbReference type="Proteomes" id="UP000182011"/>
    </source>
</evidence>
<dbReference type="Pfam" id="PF00033">
    <property type="entry name" value="Cytochrome_B"/>
    <property type="match status" value="1"/>
</dbReference>
<evidence type="ECO:0000256" key="11">
    <source>
        <dbReference type="SAM" id="Phobius"/>
    </source>
</evidence>
<accession>A0A0P1P009</accession>
<comment type="subcellular location">
    <subcellularLocation>
        <location evidence="1">Membrane</location>
        <topology evidence="1">Multi-pass membrane protein</topology>
    </subcellularLocation>
</comment>